<dbReference type="GO" id="GO:0051213">
    <property type="term" value="F:dioxygenase activity"/>
    <property type="evidence" value="ECO:0007669"/>
    <property type="project" value="UniProtKB-KW"/>
</dbReference>
<dbReference type="Pfam" id="PF00903">
    <property type="entry name" value="Glyoxalase"/>
    <property type="match status" value="1"/>
</dbReference>
<dbReference type="Gene3D" id="3.10.180.10">
    <property type="entry name" value="2,3-Dihydroxybiphenyl 1,2-Dioxygenase, domain 1"/>
    <property type="match status" value="1"/>
</dbReference>
<proteinExistence type="predicted"/>
<dbReference type="PROSITE" id="PS51819">
    <property type="entry name" value="VOC"/>
    <property type="match status" value="1"/>
</dbReference>
<dbReference type="InterPro" id="IPR037523">
    <property type="entry name" value="VOC_core"/>
</dbReference>
<dbReference type="GO" id="GO:0016829">
    <property type="term" value="F:lyase activity"/>
    <property type="evidence" value="ECO:0007669"/>
    <property type="project" value="UniProtKB-KW"/>
</dbReference>
<dbReference type="SUPFAM" id="SSF54593">
    <property type="entry name" value="Glyoxalase/Bleomycin resistance protein/Dihydroxybiphenyl dioxygenase"/>
    <property type="match status" value="1"/>
</dbReference>
<protein>
    <submittedName>
        <fullName evidence="2">Catechol 2,3-dioxygenase-like lactoylglutathione lyase family enzyme</fullName>
    </submittedName>
</protein>
<reference evidence="2 3" key="1">
    <citation type="submission" date="2020-08" db="EMBL/GenBank/DDBJ databases">
        <title>Sequencing the genomes of 1000 actinobacteria strains.</title>
        <authorList>
            <person name="Klenk H.-P."/>
        </authorList>
    </citation>
    <scope>NUCLEOTIDE SEQUENCE [LARGE SCALE GENOMIC DNA]</scope>
    <source>
        <strain evidence="2 3">DSM 43675</strain>
    </source>
</reference>
<feature type="domain" description="VOC" evidence="1">
    <location>
        <begin position="9"/>
        <end position="120"/>
    </location>
</feature>
<dbReference type="InterPro" id="IPR029068">
    <property type="entry name" value="Glyas_Bleomycin-R_OHBP_Dase"/>
</dbReference>
<dbReference type="PANTHER" id="PTHR36437">
    <property type="entry name" value="GLYOXALASE/BLEOMYCIN RESISTANCE PROTEIN/DIOXYGENASE"/>
    <property type="match status" value="1"/>
</dbReference>
<gene>
    <name evidence="2" type="ORF">BKA00_007197</name>
</gene>
<sequence length="121" mass="13120">MSETTRITRLATVGIRVTDQRKATEFYVDELGFEIRRDVPFGPGRWIEVAPPGATTTIALVPAEIPAGIRLTTTDADADHTALRARGVDVDAEVMRMGAGVPPMFSVRDPDGNNLILIQDS</sequence>
<accession>A0A7X0G6C9</accession>
<name>A0A7X0G6C9_9ACTN</name>
<evidence type="ECO:0000313" key="2">
    <source>
        <dbReference type="EMBL" id="MBB6400283.1"/>
    </source>
</evidence>
<dbReference type="InterPro" id="IPR004360">
    <property type="entry name" value="Glyas_Fos-R_dOase_dom"/>
</dbReference>
<keyword evidence="3" id="KW-1185">Reference proteome</keyword>
<dbReference type="AlphaFoldDB" id="A0A7X0G6C9"/>
<organism evidence="2 3">
    <name type="scientific">Actinomadura coerulea</name>
    <dbReference type="NCBI Taxonomy" id="46159"/>
    <lineage>
        <taxon>Bacteria</taxon>
        <taxon>Bacillati</taxon>
        <taxon>Actinomycetota</taxon>
        <taxon>Actinomycetes</taxon>
        <taxon>Streptosporangiales</taxon>
        <taxon>Thermomonosporaceae</taxon>
        <taxon>Actinomadura</taxon>
    </lineage>
</organism>
<keyword evidence="2" id="KW-0560">Oxidoreductase</keyword>
<dbReference type="EMBL" id="JACHMQ010000001">
    <property type="protein sequence ID" value="MBB6400283.1"/>
    <property type="molecule type" value="Genomic_DNA"/>
</dbReference>
<evidence type="ECO:0000313" key="3">
    <source>
        <dbReference type="Proteomes" id="UP000546324"/>
    </source>
</evidence>
<keyword evidence="2" id="KW-0456">Lyase</keyword>
<dbReference type="RefSeq" id="WP_185032710.1">
    <property type="nucleotide sequence ID" value="NZ_JACHMQ010000001.1"/>
</dbReference>
<keyword evidence="2" id="KW-0223">Dioxygenase</keyword>
<dbReference type="PANTHER" id="PTHR36437:SF2">
    <property type="entry name" value="GLYOXALASE_BLEOMYCIN RESISTANCE PROTEIN_DIOXYGENASE"/>
    <property type="match status" value="1"/>
</dbReference>
<comment type="caution">
    <text evidence="2">The sequence shown here is derived from an EMBL/GenBank/DDBJ whole genome shotgun (WGS) entry which is preliminary data.</text>
</comment>
<evidence type="ECO:0000259" key="1">
    <source>
        <dbReference type="PROSITE" id="PS51819"/>
    </source>
</evidence>
<dbReference type="Proteomes" id="UP000546324">
    <property type="component" value="Unassembled WGS sequence"/>
</dbReference>